<dbReference type="Proteomes" id="UP000001933">
    <property type="component" value="Chromosome"/>
</dbReference>
<keyword evidence="1" id="KW-0472">Membrane</keyword>
<keyword evidence="1" id="KW-0812">Transmembrane</keyword>
<organism evidence="3 4">
    <name type="scientific">Syntrophus aciditrophicus (strain SB)</name>
    <dbReference type="NCBI Taxonomy" id="56780"/>
    <lineage>
        <taxon>Bacteria</taxon>
        <taxon>Pseudomonadati</taxon>
        <taxon>Thermodesulfobacteriota</taxon>
        <taxon>Syntrophia</taxon>
        <taxon>Syntrophales</taxon>
        <taxon>Syntrophaceae</taxon>
        <taxon>Syntrophus</taxon>
    </lineage>
</organism>
<feature type="transmembrane region" description="Helical" evidence="1">
    <location>
        <begin position="231"/>
        <end position="254"/>
    </location>
</feature>
<dbReference type="Pfam" id="PF03599">
    <property type="entry name" value="CdhD"/>
    <property type="match status" value="1"/>
</dbReference>
<dbReference type="STRING" id="56780.SYN_00351"/>
<evidence type="ECO:0000259" key="2">
    <source>
        <dbReference type="Pfam" id="PF03599"/>
    </source>
</evidence>
<sequence length="396" mass="43290">MMKDSEKPGKSDMSEQRKPVMIFPMIQPGFTAGRMGREVPLNLPAITQSFVVDTLSTAVGMVPVVDSRLTRQDHVGSLKARFGIGRMNYRVDPGLYALGRPDESAPVLVSANYKLSFDCLREALPGRTAWILVLDTNGINVWCAAGKGAFGTEEVVRRLRSSGLEKLVKHRRLILPQLGASGVAAHEVRKQTGFAVSYGPVEARDLPAYLDAGMKATEAMRRKNFPFRDRLVLIPMECLPALKPLFLLTLFFLIAGGIVQGPRWTVEPTLNSGIFMTFALLGAFFAGTIFTPAFLPWLPGRAFSAKGLCPAWIVVLILLESRLTFPLSLPRVLESFSVLFLVPAAASYWAMKFTGSTPITSLSGVRKEMRRALPLQIAGALIGLGCWAAAKLLRVL</sequence>
<keyword evidence="1" id="KW-1133">Transmembrane helix</keyword>
<name>Q2LXJ3_SYNAS</name>
<evidence type="ECO:0000256" key="1">
    <source>
        <dbReference type="SAM" id="Phobius"/>
    </source>
</evidence>
<keyword evidence="4" id="KW-1185">Reference proteome</keyword>
<feature type="domain" description="CO dehydrogenase/acetyl-CoA synthase delta subunit TIM barrel" evidence="2">
    <location>
        <begin position="88"/>
        <end position="208"/>
    </location>
</feature>
<evidence type="ECO:0000313" key="3">
    <source>
        <dbReference type="EMBL" id="ABC78804.1"/>
    </source>
</evidence>
<dbReference type="AlphaFoldDB" id="Q2LXJ3"/>
<feature type="transmembrane region" description="Helical" evidence="1">
    <location>
        <begin position="372"/>
        <end position="390"/>
    </location>
</feature>
<dbReference type="EMBL" id="CP000252">
    <property type="protein sequence ID" value="ABC78804.1"/>
    <property type="molecule type" value="Genomic_DNA"/>
</dbReference>
<feature type="transmembrane region" description="Helical" evidence="1">
    <location>
        <begin position="331"/>
        <end position="351"/>
    </location>
</feature>
<keyword evidence="3" id="KW-0560">Oxidoreductase</keyword>
<dbReference type="Gene3D" id="3.40.50.11600">
    <property type="match status" value="1"/>
</dbReference>
<feature type="transmembrane region" description="Helical" evidence="1">
    <location>
        <begin position="274"/>
        <end position="295"/>
    </location>
</feature>
<dbReference type="eggNOG" id="COG1456">
    <property type="taxonomic scope" value="Bacteria"/>
</dbReference>
<evidence type="ECO:0000313" key="4">
    <source>
        <dbReference type="Proteomes" id="UP000001933"/>
    </source>
</evidence>
<gene>
    <name evidence="3" type="ORF">SYN_00351</name>
</gene>
<proteinExistence type="predicted"/>
<dbReference type="KEGG" id="sat:SYN_00351"/>
<dbReference type="InParanoid" id="Q2LXJ3"/>
<dbReference type="InterPro" id="IPR016041">
    <property type="entry name" value="Ac-CoA_synth_d_su_TIM-brl"/>
</dbReference>
<dbReference type="EC" id="1.2.99.2" evidence="3"/>
<feature type="transmembrane region" description="Helical" evidence="1">
    <location>
        <begin position="307"/>
        <end position="325"/>
    </location>
</feature>
<dbReference type="GO" id="GO:0016491">
    <property type="term" value="F:oxidoreductase activity"/>
    <property type="evidence" value="ECO:0007669"/>
    <property type="project" value="UniProtKB-KW"/>
</dbReference>
<dbReference type="HOGENOM" id="CLU_830865_0_0_7"/>
<protein>
    <submittedName>
        <fullName evidence="3">Carbon monoxide dehydrogenase corrinoid/iron-sulfur protein gamma subunit</fullName>
        <ecNumber evidence="3">1.2.99.2</ecNumber>
    </submittedName>
</protein>
<accession>Q2LXJ3</accession>
<reference evidence="3 4" key="1">
    <citation type="journal article" date="2007" name="Proc. Natl. Acad. Sci. U.S.A.">
        <title>The genome of Syntrophus aciditrophicus: life at the thermodynamic limit of microbial growth.</title>
        <authorList>
            <person name="McInerney M.J."/>
            <person name="Rohlin L."/>
            <person name="Mouttaki H."/>
            <person name="Kim U."/>
            <person name="Krupp R.S."/>
            <person name="Rios-Hernandez L."/>
            <person name="Sieber J."/>
            <person name="Struchtemeyer C.G."/>
            <person name="Bhattacharyya A."/>
            <person name="Campbell J.W."/>
            <person name="Gunsalus R.P."/>
        </authorList>
    </citation>
    <scope>NUCLEOTIDE SEQUENCE [LARGE SCALE GENOMIC DNA]</scope>
    <source>
        <strain evidence="3 4">SB</strain>
    </source>
</reference>
<dbReference type="NCBIfam" id="NF040863">
    <property type="entry name" value="HgcA_corrinoid"/>
    <property type="match status" value="1"/>
</dbReference>